<feature type="region of interest" description="Disordered" evidence="3">
    <location>
        <begin position="849"/>
        <end position="921"/>
    </location>
</feature>
<reference evidence="4 5" key="1">
    <citation type="journal article" date="2018" name="Mol. Biol. Evol.">
        <title>Broad Genomic Sampling Reveals a Smut Pathogenic Ancestry of the Fungal Clade Ustilaginomycotina.</title>
        <authorList>
            <person name="Kijpornyongpan T."/>
            <person name="Mondo S.J."/>
            <person name="Barry K."/>
            <person name="Sandor L."/>
            <person name="Lee J."/>
            <person name="Lipzen A."/>
            <person name="Pangilinan J."/>
            <person name="LaButti K."/>
            <person name="Hainaut M."/>
            <person name="Henrissat B."/>
            <person name="Grigoriev I.V."/>
            <person name="Spatafora J.W."/>
            <person name="Aime M.C."/>
        </authorList>
    </citation>
    <scope>NUCLEOTIDE SEQUENCE [LARGE SCALE GENOMIC DNA]</scope>
    <source>
        <strain evidence="4 5">MCA 5214</strain>
    </source>
</reference>
<keyword evidence="1" id="KW-0677">Repeat</keyword>
<dbReference type="InterPro" id="IPR021183">
    <property type="entry name" value="NatA_aux_su"/>
</dbReference>
<dbReference type="SUPFAM" id="SSF48452">
    <property type="entry name" value="TPR-like"/>
    <property type="match status" value="2"/>
</dbReference>
<protein>
    <submittedName>
        <fullName evidence="4">N-terminal acetyltransferase A, auxiliary subunit</fullName>
    </submittedName>
</protein>
<dbReference type="GeneID" id="37031064"/>
<accession>A0A316UPI7</accession>
<keyword evidence="5" id="KW-1185">Reference proteome</keyword>
<dbReference type="AlphaFoldDB" id="A0A316UPI7"/>
<organism evidence="4 5">
    <name type="scientific">Jaminaea rosea</name>
    <dbReference type="NCBI Taxonomy" id="1569628"/>
    <lineage>
        <taxon>Eukaryota</taxon>
        <taxon>Fungi</taxon>
        <taxon>Dikarya</taxon>
        <taxon>Basidiomycota</taxon>
        <taxon>Ustilaginomycotina</taxon>
        <taxon>Exobasidiomycetes</taxon>
        <taxon>Microstromatales</taxon>
        <taxon>Microstromatales incertae sedis</taxon>
        <taxon>Jaminaea</taxon>
    </lineage>
</organism>
<dbReference type="InterPro" id="IPR019734">
    <property type="entry name" value="TPR_rpt"/>
</dbReference>
<dbReference type="PANTHER" id="PTHR22767:SF2">
    <property type="entry name" value="N(ALPHA)-ACETYLTRANSFERASE 15_16, ISOFORM A"/>
    <property type="match status" value="1"/>
</dbReference>
<dbReference type="Gene3D" id="1.25.40.1010">
    <property type="match status" value="1"/>
</dbReference>
<keyword evidence="2" id="KW-0802">TPR repeat</keyword>
<evidence type="ECO:0000313" key="4">
    <source>
        <dbReference type="EMBL" id="PWN27190.1"/>
    </source>
</evidence>
<gene>
    <name evidence="4" type="ORF">BDZ90DRAFT_280106</name>
</gene>
<feature type="region of interest" description="Disordered" evidence="3">
    <location>
        <begin position="580"/>
        <end position="667"/>
    </location>
</feature>
<keyword evidence="4" id="KW-0808">Transferase</keyword>
<dbReference type="GO" id="GO:0016740">
    <property type="term" value="F:transferase activity"/>
    <property type="evidence" value="ECO:0007669"/>
    <property type="project" value="UniProtKB-KW"/>
</dbReference>
<evidence type="ECO:0000313" key="5">
    <source>
        <dbReference type="Proteomes" id="UP000245884"/>
    </source>
</evidence>
<feature type="compositionally biased region" description="Polar residues" evidence="3">
    <location>
        <begin position="594"/>
        <end position="604"/>
    </location>
</feature>
<name>A0A316UPI7_9BASI</name>
<dbReference type="RefSeq" id="XP_025361802.1">
    <property type="nucleotide sequence ID" value="XM_025509241.1"/>
</dbReference>
<feature type="compositionally biased region" description="Low complexity" evidence="3">
    <location>
        <begin position="630"/>
        <end position="647"/>
    </location>
</feature>
<sequence length="921" mass="101611">MPPKGRAVAAGPGTALPTKERALFTRLIQEYETKKFKLGLKTADTILKKHPEHGETLCMKGLLLASTGDRQQGLELAKQGVRKDLMSFICWHALGILNRMDKNYEEAIKCYGQALRIEGGTNLNLIRESSYMYMQSRNYPALIDNRVNLLRMQPHLRNNWAALATAYHLAGRLDEAEKVLAQWQSTCRDVPKRSYEHSEMLLYRASILLEAGRHQDLLNHLAESSSRIVDRRTAQVMEGKALLALNQLDKAQALWRKLIDANPEDQQYVSGWVQSKAAAGNDQEAVAALRELQTLFPRSQCAKRMELTHLAGSNEAFSSAFEAYLSRALTKGVPSIFADIKSLLSDSDKCSAAERVALALLQKYSPSTSSDEPPSSYLWTLYFLAQFYSYRQQPEQALSYIESAIAHTPTLPELHMTKARILKRAGAVQAASHAMEDARLLDGQDRFLNSKDAKYKLRIGQAAAAEKVMGLFTKPDAPSPLSDLLEMQAIWFILEAGLSHEAAGQNHLALKRYAQTEKIFEDHWDDQLDFHSYCVRKFTLRDYVDMCRWEDGVRGHAGYREAAIRAVGVYLRIYDDAQANKGSGSSPAAGEVNGNGSVAASSQSDDAKKEAKRLKKAEAKRKAEEEAKKQAAAAAAAKQKANGKGAAQTDDEEVNAPPPDPDPEGWTLLQREEPLEEVERLLKSLQTHAARDPRVWVATFELGLRRGNWLLCASALRRGTDACATASSPAIAAEAQGRLHVQRLQLLSSLPTDLSTLDEPTRAGITAALGDDLSAPSGVSLQRINDDHLQRTGDVLSHSRGALVLGGKQAEQEVKAALLHLASQPGTKLPTLLSAWTFLQGSTRTPAGSVAPLLPGPHLSAAASPEELEQFRSKAHGLQPLAEEFLTGEESEKRRERREKQRKDWEACRDGEEGVPAEKLD</sequence>
<dbReference type="EMBL" id="KZ819669">
    <property type="protein sequence ID" value="PWN27190.1"/>
    <property type="molecule type" value="Genomic_DNA"/>
</dbReference>
<dbReference type="PANTHER" id="PTHR22767">
    <property type="entry name" value="N-TERMINAL ACETYLTRANSFERASE-RELATED"/>
    <property type="match status" value="1"/>
</dbReference>
<dbReference type="GO" id="GO:0031415">
    <property type="term" value="C:NatA complex"/>
    <property type="evidence" value="ECO:0007669"/>
    <property type="project" value="TreeGrafter"/>
</dbReference>
<evidence type="ECO:0000256" key="3">
    <source>
        <dbReference type="SAM" id="MobiDB-lite"/>
    </source>
</evidence>
<evidence type="ECO:0000256" key="1">
    <source>
        <dbReference type="ARBA" id="ARBA00022737"/>
    </source>
</evidence>
<dbReference type="Gene3D" id="1.25.40.1040">
    <property type="match status" value="1"/>
</dbReference>
<dbReference type="InterPro" id="IPR011990">
    <property type="entry name" value="TPR-like_helical_dom_sf"/>
</dbReference>
<proteinExistence type="predicted"/>
<evidence type="ECO:0000256" key="2">
    <source>
        <dbReference type="ARBA" id="ARBA00022803"/>
    </source>
</evidence>
<dbReference type="Proteomes" id="UP000245884">
    <property type="component" value="Unassembled WGS sequence"/>
</dbReference>
<feature type="compositionally biased region" description="Basic and acidic residues" evidence="3">
    <location>
        <begin position="616"/>
        <end position="629"/>
    </location>
</feature>
<dbReference type="OrthoDB" id="10263032at2759"/>
<dbReference type="STRING" id="1569628.A0A316UPI7"/>
<dbReference type="SMART" id="SM00028">
    <property type="entry name" value="TPR"/>
    <property type="match status" value="4"/>
</dbReference>
<feature type="compositionally biased region" description="Basic and acidic residues" evidence="3">
    <location>
        <begin position="890"/>
        <end position="921"/>
    </location>
</feature>
<dbReference type="Pfam" id="PF12569">
    <property type="entry name" value="NatA_aux_su"/>
    <property type="match status" value="1"/>
</dbReference>